<feature type="repeat" description="PPR" evidence="2">
    <location>
        <begin position="316"/>
        <end position="350"/>
    </location>
</feature>
<keyword evidence="1" id="KW-0677">Repeat</keyword>
<dbReference type="Proteomes" id="UP000886520">
    <property type="component" value="Chromosome 11"/>
</dbReference>
<evidence type="ECO:0000313" key="4">
    <source>
        <dbReference type="Proteomes" id="UP000886520"/>
    </source>
</evidence>
<evidence type="ECO:0000256" key="1">
    <source>
        <dbReference type="ARBA" id="ARBA00022737"/>
    </source>
</evidence>
<dbReference type="GO" id="GO:0009451">
    <property type="term" value="P:RNA modification"/>
    <property type="evidence" value="ECO:0007669"/>
    <property type="project" value="InterPro"/>
</dbReference>
<name>A0A9D4ZFV7_ADICA</name>
<comment type="caution">
    <text evidence="3">The sequence shown here is derived from an EMBL/GenBank/DDBJ whole genome shotgun (WGS) entry which is preliminary data.</text>
</comment>
<dbReference type="Pfam" id="PF13812">
    <property type="entry name" value="PPR_3"/>
    <property type="match status" value="1"/>
</dbReference>
<dbReference type="OrthoDB" id="10367508at2759"/>
<proteinExistence type="predicted"/>
<feature type="repeat" description="PPR" evidence="2">
    <location>
        <begin position="1030"/>
        <end position="1064"/>
    </location>
</feature>
<feature type="repeat" description="PPR" evidence="2">
    <location>
        <begin position="112"/>
        <end position="146"/>
    </location>
</feature>
<feature type="repeat" description="PPR" evidence="2">
    <location>
        <begin position="520"/>
        <end position="554"/>
    </location>
</feature>
<protein>
    <recommendedName>
        <fullName evidence="5">Pentatricopeptide repeat-containing protein</fullName>
    </recommendedName>
</protein>
<dbReference type="InterPro" id="IPR002885">
    <property type="entry name" value="PPR_rpt"/>
</dbReference>
<feature type="repeat" description="PPR" evidence="2">
    <location>
        <begin position="826"/>
        <end position="860"/>
    </location>
</feature>
<feature type="repeat" description="PPR" evidence="2">
    <location>
        <begin position="724"/>
        <end position="758"/>
    </location>
</feature>
<dbReference type="SUPFAM" id="SSF81901">
    <property type="entry name" value="HCP-like"/>
    <property type="match status" value="1"/>
</dbReference>
<evidence type="ECO:0000256" key="2">
    <source>
        <dbReference type="PROSITE-ProRule" id="PRU00708"/>
    </source>
</evidence>
<dbReference type="PANTHER" id="PTHR47926">
    <property type="entry name" value="PENTATRICOPEPTIDE REPEAT-CONTAINING PROTEIN"/>
    <property type="match status" value="1"/>
</dbReference>
<dbReference type="GO" id="GO:0048731">
    <property type="term" value="P:system development"/>
    <property type="evidence" value="ECO:0007669"/>
    <property type="project" value="UniProtKB-ARBA"/>
</dbReference>
<dbReference type="FunFam" id="1.25.40.10:FF:000344">
    <property type="entry name" value="Pentatricopeptide repeat-containing protein"/>
    <property type="match status" value="2"/>
</dbReference>
<feature type="repeat" description="PPR" evidence="2">
    <location>
        <begin position="214"/>
        <end position="248"/>
    </location>
</feature>
<dbReference type="EMBL" id="JABFUD020000011">
    <property type="protein sequence ID" value="KAI5073958.1"/>
    <property type="molecule type" value="Genomic_DNA"/>
</dbReference>
<sequence length="1164" mass="128102">MQQFLGKPVFGRGNSLLREYLGCGRLQDALILYFQTRMDVACSLDVHTYVSLLNACSKLKDSERGKEIHKDVARTGLLDRDIYIGSALLNMYAKCGLLTEAQALFDKLPAQDIATWNALITGYSKCGQGTQALYYFERMKSKGFSPNVVTFMCALKACGSIGDANKGTELHMEIERKRLLEGDLFLGSTLVDMYTKCGLLVRAQEVFDKLPIRNIVSWTALIAGYTENGHGKEGLVAFEKMRSEGVFPNSVTYVCSLNACGSIKALDKGELLHLEIERKGLLKENLPVGNALIDMYISCGSLNKAQEVFDKLPSHDVASWNALMTGYLEHNYGQRASAFLIQMQLQGVLPNIVTFVTCLRACGAIGAIEKVQELQAQITTEQLLDGDMIVGTILIDIYVKCSLFQEAQELFNKFPTRNISMWNALTSGYANHGLVDATLQCLEEMKLEMVAPDIVSFICALRACTNTGNPESGFAIHMEIEKRGFLQNDIAGGNAVVYMYAKSGLLAEAQHVFDHFLLRDVISWNGLMEGYTEHEEAEGALQCVDQMQSEGLSPSFVTYLYIIKACCQLGDMVKSIEVHGQIARMGLLDSYPIIGSALVNMYAQFGSPGKAQEVFDRLVLQNIISWKALIAGYVDNELNEEALGCIELMQVEGISLDAGAYLYGLKASCGTGALEKVKELHDQIIKKGYEKVDTAVNNALIDMYTTFGLLDDAQSIFIGLPMRNVVSWNSMIAGYLRYGLAEVASKSLEHMQFEGVCFNNVTFACSLNICGCIKATEKGQNIHIEITIKGFLEEDLVVGTALVDMYTKFGMLPEARMVFDSLSSQDAGMWNALMVGYLGQMDEKKVLECFEQMQLQGCSPDTDTFVCSLKACAAMHAIARGRELHSVTIRTHFLEKDSLVGNTLIDMYTKCGSLSEAHKLFDKLHVQDVVAWTTLITGYVEHGYSEAAVGLYRAMHSCGVLPNEVTLLGGLRACQSIGAIDIGLEIHREIELRGLLDSNLAIGTSLVAMYIKCGFLSIAQRVFDRIPVHNVVLWNALMAGYVQVGHSEEIFLAFDKMLGTGIKPDTATFAIVLSACSQAGLLDTADVYFKAMSTSYGIKPALEHHTCMVDLLGRTGALNKAAVRICQLTFVDDVAWRTIMDSCQKWGNVDLGRHAFQHIATLSE</sequence>
<accession>A0A9D4ZFV7</accession>
<dbReference type="FunFam" id="1.25.40.10:FF:000158">
    <property type="entry name" value="pentatricopeptide repeat-containing protein At2g33680"/>
    <property type="match status" value="1"/>
</dbReference>
<dbReference type="NCBIfam" id="TIGR00756">
    <property type="entry name" value="PPR"/>
    <property type="match status" value="7"/>
</dbReference>
<dbReference type="GO" id="GO:0003723">
    <property type="term" value="F:RNA binding"/>
    <property type="evidence" value="ECO:0007669"/>
    <property type="project" value="InterPro"/>
</dbReference>
<dbReference type="Pfam" id="PF01535">
    <property type="entry name" value="PPR"/>
    <property type="match status" value="10"/>
</dbReference>
<reference evidence="3" key="1">
    <citation type="submission" date="2021-01" db="EMBL/GenBank/DDBJ databases">
        <title>Adiantum capillus-veneris genome.</title>
        <authorList>
            <person name="Fang Y."/>
            <person name="Liao Q."/>
        </authorList>
    </citation>
    <scope>NUCLEOTIDE SEQUENCE</scope>
    <source>
        <strain evidence="3">H3</strain>
        <tissue evidence="3">Leaf</tissue>
    </source>
</reference>
<feature type="repeat" description="PPR" evidence="2">
    <location>
        <begin position="45"/>
        <end position="79"/>
    </location>
</feature>
<keyword evidence="4" id="KW-1185">Reference proteome</keyword>
<feature type="repeat" description="PPR" evidence="2">
    <location>
        <begin position="928"/>
        <end position="962"/>
    </location>
</feature>
<evidence type="ECO:0000313" key="3">
    <source>
        <dbReference type="EMBL" id="KAI5073958.1"/>
    </source>
</evidence>
<dbReference type="PROSITE" id="PS51375">
    <property type="entry name" value="PPR"/>
    <property type="match status" value="10"/>
</dbReference>
<gene>
    <name evidence="3" type="ORF">GOP47_0011971</name>
</gene>
<dbReference type="Pfam" id="PF13041">
    <property type="entry name" value="PPR_2"/>
    <property type="match status" value="6"/>
</dbReference>
<dbReference type="Gene3D" id="1.25.40.10">
    <property type="entry name" value="Tetratricopeptide repeat domain"/>
    <property type="match status" value="9"/>
</dbReference>
<evidence type="ECO:0008006" key="5">
    <source>
        <dbReference type="Google" id="ProtNLM"/>
    </source>
</evidence>
<feature type="repeat" description="PPR" evidence="2">
    <location>
        <begin position="418"/>
        <end position="452"/>
    </location>
</feature>
<dbReference type="InterPro" id="IPR011990">
    <property type="entry name" value="TPR-like_helical_dom_sf"/>
</dbReference>
<dbReference type="FunFam" id="1.25.40.10:FF:000285">
    <property type="entry name" value="Pentatricopeptide repeat-containing protein, chloroplastic"/>
    <property type="match status" value="1"/>
</dbReference>
<organism evidence="3 4">
    <name type="scientific">Adiantum capillus-veneris</name>
    <name type="common">Maidenhair fern</name>
    <dbReference type="NCBI Taxonomy" id="13818"/>
    <lineage>
        <taxon>Eukaryota</taxon>
        <taxon>Viridiplantae</taxon>
        <taxon>Streptophyta</taxon>
        <taxon>Embryophyta</taxon>
        <taxon>Tracheophyta</taxon>
        <taxon>Polypodiopsida</taxon>
        <taxon>Polypodiidae</taxon>
        <taxon>Polypodiales</taxon>
        <taxon>Pteridineae</taxon>
        <taxon>Pteridaceae</taxon>
        <taxon>Vittarioideae</taxon>
        <taxon>Adiantum</taxon>
    </lineage>
</organism>
<dbReference type="AlphaFoldDB" id="A0A9D4ZFV7"/>
<dbReference type="InterPro" id="IPR046960">
    <property type="entry name" value="PPR_At4g14850-like_plant"/>
</dbReference>